<name>A0A915ED88_9BILA</name>
<dbReference type="InterPro" id="IPR006109">
    <property type="entry name" value="G3P_DH_NAD-dep_C"/>
</dbReference>
<dbReference type="GO" id="GO:0047952">
    <property type="term" value="F:glycerol-3-phosphate dehydrogenase [NAD(P)+] activity"/>
    <property type="evidence" value="ECO:0007669"/>
    <property type="project" value="TreeGrafter"/>
</dbReference>
<dbReference type="Pfam" id="PF07479">
    <property type="entry name" value="NAD_Gly3P_dh_C"/>
    <property type="match status" value="1"/>
</dbReference>
<feature type="domain" description="Glycerol-3-phosphate dehydrogenase NAD-dependent C-terminal" evidence="2">
    <location>
        <begin position="4"/>
        <end position="63"/>
    </location>
</feature>
<protein>
    <submittedName>
        <fullName evidence="4">Glycerol-3-phosphate dehydrogenase NAD-dependent C-terminal domain-containing protein</fullName>
    </submittedName>
</protein>
<dbReference type="InterPro" id="IPR013328">
    <property type="entry name" value="6PGD_dom2"/>
</dbReference>
<dbReference type="AlphaFoldDB" id="A0A915ED88"/>
<dbReference type="PANTHER" id="PTHR11728:SF8">
    <property type="entry name" value="GLYCEROL-3-PHOSPHATE DEHYDROGENASE [NAD(+)]-RELATED"/>
    <property type="match status" value="1"/>
</dbReference>
<reference evidence="4" key="1">
    <citation type="submission" date="2022-11" db="UniProtKB">
        <authorList>
            <consortium name="WormBaseParasite"/>
        </authorList>
    </citation>
    <scope>IDENTIFICATION</scope>
</reference>
<dbReference type="WBParaSite" id="jg544">
    <property type="protein sequence ID" value="jg544"/>
    <property type="gene ID" value="jg544"/>
</dbReference>
<dbReference type="Gene3D" id="1.10.1040.10">
    <property type="entry name" value="N-(1-d-carboxylethyl)-l-norvaline Dehydrogenase, domain 2"/>
    <property type="match status" value="1"/>
</dbReference>
<proteinExistence type="predicted"/>
<evidence type="ECO:0000313" key="4">
    <source>
        <dbReference type="WBParaSite" id="jg544"/>
    </source>
</evidence>
<sequence>MVKTGKTIPELEKELLNGQSAQGPLTAEELYETLKEQNALDNYPLFVAVHRICKGELEPKELVDCLRNHPAHSEK</sequence>
<dbReference type="PANTHER" id="PTHR11728">
    <property type="entry name" value="GLYCEROL-3-PHOSPHATE DEHYDROGENASE"/>
    <property type="match status" value="1"/>
</dbReference>
<dbReference type="GO" id="GO:0006072">
    <property type="term" value="P:glycerol-3-phosphate metabolic process"/>
    <property type="evidence" value="ECO:0007669"/>
    <property type="project" value="InterPro"/>
</dbReference>
<keyword evidence="3" id="KW-1185">Reference proteome</keyword>
<dbReference type="InterPro" id="IPR008927">
    <property type="entry name" value="6-PGluconate_DH-like_C_sf"/>
</dbReference>
<dbReference type="GO" id="GO:0005975">
    <property type="term" value="P:carbohydrate metabolic process"/>
    <property type="evidence" value="ECO:0007669"/>
    <property type="project" value="InterPro"/>
</dbReference>
<evidence type="ECO:0000313" key="3">
    <source>
        <dbReference type="Proteomes" id="UP000887574"/>
    </source>
</evidence>
<evidence type="ECO:0000259" key="2">
    <source>
        <dbReference type="Pfam" id="PF07479"/>
    </source>
</evidence>
<dbReference type="Proteomes" id="UP000887574">
    <property type="component" value="Unplaced"/>
</dbReference>
<keyword evidence="1" id="KW-0520">NAD</keyword>
<dbReference type="SUPFAM" id="SSF48179">
    <property type="entry name" value="6-phosphogluconate dehydrogenase C-terminal domain-like"/>
    <property type="match status" value="1"/>
</dbReference>
<evidence type="ECO:0000256" key="1">
    <source>
        <dbReference type="ARBA" id="ARBA00023027"/>
    </source>
</evidence>
<dbReference type="GO" id="GO:0005829">
    <property type="term" value="C:cytosol"/>
    <property type="evidence" value="ECO:0007669"/>
    <property type="project" value="TreeGrafter"/>
</dbReference>
<organism evidence="3 4">
    <name type="scientific">Ditylenchus dipsaci</name>
    <dbReference type="NCBI Taxonomy" id="166011"/>
    <lineage>
        <taxon>Eukaryota</taxon>
        <taxon>Metazoa</taxon>
        <taxon>Ecdysozoa</taxon>
        <taxon>Nematoda</taxon>
        <taxon>Chromadorea</taxon>
        <taxon>Rhabditida</taxon>
        <taxon>Tylenchina</taxon>
        <taxon>Tylenchomorpha</taxon>
        <taxon>Sphaerularioidea</taxon>
        <taxon>Anguinidae</taxon>
        <taxon>Anguininae</taxon>
        <taxon>Ditylenchus</taxon>
    </lineage>
</organism>
<accession>A0A915ED88</accession>